<dbReference type="Proteomes" id="UP000000641">
    <property type="component" value="Chromosome"/>
</dbReference>
<reference evidence="2" key="1">
    <citation type="journal article" date="2008" name="J. Bacteriol.">
        <title>Genome sequence of Thermofilum pendens reveals an exceptional loss of biosynthetic pathways without genome reduction.</title>
        <authorList>
            <person name="Anderson I."/>
            <person name="Rodriguez J."/>
            <person name="Susanti D."/>
            <person name="Porat I."/>
            <person name="Reich C."/>
            <person name="Ulrich L.E."/>
            <person name="Elkins J.G."/>
            <person name="Mavromatis K."/>
            <person name="Lykidis A."/>
            <person name="Kim E."/>
            <person name="Thompson L.S."/>
            <person name="Nolan M."/>
            <person name="Land M."/>
            <person name="Copeland A."/>
            <person name="Lapidus A."/>
            <person name="Lucas S."/>
            <person name="Detter C."/>
            <person name="Zhulin I.B."/>
            <person name="Olsen G.J."/>
            <person name="Whitman W."/>
            <person name="Mukhopadhyay B."/>
            <person name="Bristow J."/>
            <person name="Kyrpides N."/>
        </authorList>
    </citation>
    <scope>NUCLEOTIDE SEQUENCE [LARGE SCALE GENOMIC DNA]</scope>
    <source>
        <strain evidence="2">DSM 2475 / Hrk 5</strain>
    </source>
</reference>
<proteinExistence type="predicted"/>
<dbReference type="STRING" id="368408.Tpen_1019"/>
<dbReference type="EnsemblBacteria" id="ABL78419">
    <property type="protein sequence ID" value="ABL78419"/>
    <property type="gene ID" value="Tpen_1019"/>
</dbReference>
<evidence type="ECO:0000313" key="2">
    <source>
        <dbReference type="Proteomes" id="UP000000641"/>
    </source>
</evidence>
<evidence type="ECO:0008006" key="3">
    <source>
        <dbReference type="Google" id="ProtNLM"/>
    </source>
</evidence>
<name>A1RYY9_THEPD</name>
<sequence length="344" mass="38622">MKRLRTLEYEVLKAAVVARRYVDIARSTGTSPSYAARVLARLEEKGFRVRGGFDYRVLSLQETFILAPYSPSVYEKVVPFVVEKAIVEPSKKRRLIALRVLVPVGAAEEVLDILQLEPEVFSEVERFTWNPYASRATRFEAGLLSVDPEGLSELVEGGAFHRPSPAAQPIIPDEVDLMLVAEITRNPFLKLSKLSAERGLSGQVLSYHYVKHVKNARLDNEVRLEAPGETPGKLFEVYTPPGSEERVAWALSNLYYTREALAAPGRGSVYAFTYPQPSEEGALLDLLRRHPLVEDYAFRGYVYAAREYTVPFGGVVGEGGYVLDAMYEALYSRSRKTNFIVYEI</sequence>
<dbReference type="OrthoDB" id="381837at2157"/>
<protein>
    <recommendedName>
        <fullName evidence="3">Lrp/AsnC family transcriptional regulator</fullName>
    </recommendedName>
</protein>
<dbReference type="EMBL" id="CP000505">
    <property type="protein sequence ID" value="ABL78419.1"/>
    <property type="molecule type" value="Genomic_DNA"/>
</dbReference>
<gene>
    <name evidence="1" type="ordered locus">Tpen_1019</name>
</gene>
<evidence type="ECO:0000313" key="1">
    <source>
        <dbReference type="EMBL" id="ABL78419.1"/>
    </source>
</evidence>
<accession>A1RYY9</accession>
<keyword evidence="2" id="KW-1185">Reference proteome</keyword>
<dbReference type="GeneID" id="4601634"/>
<dbReference type="AlphaFoldDB" id="A1RYY9"/>
<dbReference type="RefSeq" id="WP_011752684.1">
    <property type="nucleotide sequence ID" value="NC_008698.1"/>
</dbReference>
<organism evidence="1 2">
    <name type="scientific">Thermofilum pendens (strain DSM 2475 / Hrk 5)</name>
    <dbReference type="NCBI Taxonomy" id="368408"/>
    <lineage>
        <taxon>Archaea</taxon>
        <taxon>Thermoproteota</taxon>
        <taxon>Thermoprotei</taxon>
        <taxon>Thermofilales</taxon>
        <taxon>Thermofilaceae</taxon>
        <taxon>Thermofilum</taxon>
    </lineage>
</organism>
<dbReference type="HOGENOM" id="CLU_805662_0_0_2"/>
<dbReference type="KEGG" id="tpe:Tpen_1019"/>